<gene>
    <name evidence="3" type="ORF">QP939_44150</name>
</gene>
<protein>
    <submittedName>
        <fullName evidence="3">Nitroreductase/quinone reductase family protein</fullName>
    </submittedName>
</protein>
<name>A0ABY8XJB0_9PSEU</name>
<evidence type="ECO:0000256" key="2">
    <source>
        <dbReference type="ARBA" id="ARBA00049106"/>
    </source>
</evidence>
<dbReference type="PANTHER" id="PTHR39428:SF3">
    <property type="entry name" value="DEAZAFLAVIN-DEPENDENT NITROREDUCTASE"/>
    <property type="match status" value="1"/>
</dbReference>
<dbReference type="Proteomes" id="UP001227101">
    <property type="component" value="Chromosome"/>
</dbReference>
<accession>A0ABY8XJB0</accession>
<dbReference type="PANTHER" id="PTHR39428">
    <property type="entry name" value="F420H(2)-DEPENDENT QUINONE REDUCTASE RV1261C"/>
    <property type="match status" value="1"/>
</dbReference>
<comment type="similarity">
    <text evidence="1">Belongs to the F420H(2)-dependent quinone reductase family.</text>
</comment>
<dbReference type="RefSeq" id="WP_285452793.1">
    <property type="nucleotide sequence ID" value="NZ_CP127173.1"/>
</dbReference>
<dbReference type="EMBL" id="CP127173">
    <property type="protein sequence ID" value="WIV55732.1"/>
    <property type="molecule type" value="Genomic_DNA"/>
</dbReference>
<evidence type="ECO:0000256" key="1">
    <source>
        <dbReference type="ARBA" id="ARBA00008710"/>
    </source>
</evidence>
<dbReference type="Gene3D" id="2.30.110.10">
    <property type="entry name" value="Electron Transport, Fmn-binding Protein, Chain A"/>
    <property type="match status" value="1"/>
</dbReference>
<sequence>MTGVVRLANKLAVALYRRGVGRTAKHRPVLLLTVAGRRTGDPHTVPVAYFEHDGGYLVAASAGGAKREPQWFRNVRAARQAQVRVGDRDRDVEVRVPDPAERDRLWRDVVLREAPFFDGYERKSGRTIGVCLLTPAGP</sequence>
<organism evidence="3 4">
    <name type="scientific">Amycolatopsis nalaikhensis</name>
    <dbReference type="NCBI Taxonomy" id="715472"/>
    <lineage>
        <taxon>Bacteria</taxon>
        <taxon>Bacillati</taxon>
        <taxon>Actinomycetota</taxon>
        <taxon>Actinomycetes</taxon>
        <taxon>Pseudonocardiales</taxon>
        <taxon>Pseudonocardiaceae</taxon>
        <taxon>Amycolatopsis</taxon>
    </lineage>
</organism>
<keyword evidence="4" id="KW-1185">Reference proteome</keyword>
<dbReference type="InterPro" id="IPR004378">
    <property type="entry name" value="F420H2_quin_Rdtase"/>
</dbReference>
<dbReference type="SUPFAM" id="SSF50475">
    <property type="entry name" value="FMN-binding split barrel"/>
    <property type="match status" value="1"/>
</dbReference>
<comment type="catalytic activity">
    <reaction evidence="2">
        <text>oxidized coenzyme F420-(gamma-L-Glu)(n) + a quinol + H(+) = reduced coenzyme F420-(gamma-L-Glu)(n) + a quinone</text>
        <dbReference type="Rhea" id="RHEA:39663"/>
        <dbReference type="Rhea" id="RHEA-COMP:12939"/>
        <dbReference type="Rhea" id="RHEA-COMP:14378"/>
        <dbReference type="ChEBI" id="CHEBI:15378"/>
        <dbReference type="ChEBI" id="CHEBI:24646"/>
        <dbReference type="ChEBI" id="CHEBI:132124"/>
        <dbReference type="ChEBI" id="CHEBI:133980"/>
        <dbReference type="ChEBI" id="CHEBI:139511"/>
    </reaction>
</comment>
<evidence type="ECO:0000313" key="3">
    <source>
        <dbReference type="EMBL" id="WIV55732.1"/>
    </source>
</evidence>
<dbReference type="Pfam" id="PF04075">
    <property type="entry name" value="F420H2_quin_red"/>
    <property type="match status" value="1"/>
</dbReference>
<proteinExistence type="inferred from homology"/>
<dbReference type="NCBIfam" id="TIGR00026">
    <property type="entry name" value="hi_GC_TIGR00026"/>
    <property type="match status" value="1"/>
</dbReference>
<reference evidence="3 4" key="1">
    <citation type="submission" date="2023-06" db="EMBL/GenBank/DDBJ databases">
        <authorList>
            <person name="Oyuntsetseg B."/>
            <person name="Kim S.B."/>
        </authorList>
    </citation>
    <scope>NUCLEOTIDE SEQUENCE [LARGE SCALE GENOMIC DNA]</scope>
    <source>
        <strain evidence="3 4">2-2</strain>
    </source>
</reference>
<dbReference type="InterPro" id="IPR012349">
    <property type="entry name" value="Split_barrel_FMN-bd"/>
</dbReference>
<evidence type="ECO:0000313" key="4">
    <source>
        <dbReference type="Proteomes" id="UP001227101"/>
    </source>
</evidence>